<dbReference type="OrthoDB" id="286301at2759"/>
<feature type="chain" id="PRO_5003241762" description="FAS1 domain-containing protein" evidence="1">
    <location>
        <begin position="19"/>
        <end position="164"/>
    </location>
</feature>
<dbReference type="Pfam" id="PF02469">
    <property type="entry name" value="Fasciclin"/>
    <property type="match status" value="1"/>
</dbReference>
<evidence type="ECO:0000256" key="1">
    <source>
        <dbReference type="SAM" id="SignalP"/>
    </source>
</evidence>
<dbReference type="InterPro" id="IPR050904">
    <property type="entry name" value="Adhesion/Biosynth-related"/>
</dbReference>
<dbReference type="InterPro" id="IPR036378">
    <property type="entry name" value="FAS1_dom_sf"/>
</dbReference>
<keyword evidence="4" id="KW-1185">Reference proteome</keyword>
<dbReference type="Gene3D" id="2.30.180.10">
    <property type="entry name" value="FAS1 domain"/>
    <property type="match status" value="1"/>
</dbReference>
<name>E9HFC9_DAPPU</name>
<dbReference type="eggNOG" id="KOG1437">
    <property type="taxonomic scope" value="Eukaryota"/>
</dbReference>
<dbReference type="PhylomeDB" id="E9HFC9"/>
<dbReference type="SMART" id="SM00554">
    <property type="entry name" value="FAS1"/>
    <property type="match status" value="1"/>
</dbReference>
<feature type="domain" description="FAS1" evidence="2">
    <location>
        <begin position="26"/>
        <end position="160"/>
    </location>
</feature>
<dbReference type="KEGG" id="dpx:DAPPUDRAFT_300903"/>
<protein>
    <recommendedName>
        <fullName evidence="2">FAS1 domain-containing protein</fullName>
    </recommendedName>
</protein>
<reference evidence="3 4" key="1">
    <citation type="journal article" date="2011" name="Science">
        <title>The ecoresponsive genome of Daphnia pulex.</title>
        <authorList>
            <person name="Colbourne J.K."/>
            <person name="Pfrender M.E."/>
            <person name="Gilbert D."/>
            <person name="Thomas W.K."/>
            <person name="Tucker A."/>
            <person name="Oakley T.H."/>
            <person name="Tokishita S."/>
            <person name="Aerts A."/>
            <person name="Arnold G.J."/>
            <person name="Basu M.K."/>
            <person name="Bauer D.J."/>
            <person name="Caceres C.E."/>
            <person name="Carmel L."/>
            <person name="Casola C."/>
            <person name="Choi J.H."/>
            <person name="Detter J.C."/>
            <person name="Dong Q."/>
            <person name="Dusheyko S."/>
            <person name="Eads B.D."/>
            <person name="Frohlich T."/>
            <person name="Geiler-Samerotte K.A."/>
            <person name="Gerlach D."/>
            <person name="Hatcher P."/>
            <person name="Jogdeo S."/>
            <person name="Krijgsveld J."/>
            <person name="Kriventseva E.V."/>
            <person name="Kultz D."/>
            <person name="Laforsch C."/>
            <person name="Lindquist E."/>
            <person name="Lopez J."/>
            <person name="Manak J.R."/>
            <person name="Muller J."/>
            <person name="Pangilinan J."/>
            <person name="Patwardhan R.P."/>
            <person name="Pitluck S."/>
            <person name="Pritham E.J."/>
            <person name="Rechtsteiner A."/>
            <person name="Rho M."/>
            <person name="Rogozin I.B."/>
            <person name="Sakarya O."/>
            <person name="Salamov A."/>
            <person name="Schaack S."/>
            <person name="Shapiro H."/>
            <person name="Shiga Y."/>
            <person name="Skalitzky C."/>
            <person name="Smith Z."/>
            <person name="Souvorov A."/>
            <person name="Sung W."/>
            <person name="Tang Z."/>
            <person name="Tsuchiya D."/>
            <person name="Tu H."/>
            <person name="Vos H."/>
            <person name="Wang M."/>
            <person name="Wolf Y.I."/>
            <person name="Yamagata H."/>
            <person name="Yamada T."/>
            <person name="Ye Y."/>
            <person name="Shaw J.R."/>
            <person name="Andrews J."/>
            <person name="Crease T.J."/>
            <person name="Tang H."/>
            <person name="Lucas S.M."/>
            <person name="Robertson H.M."/>
            <person name="Bork P."/>
            <person name="Koonin E.V."/>
            <person name="Zdobnov E.M."/>
            <person name="Grigoriev I.V."/>
            <person name="Lynch M."/>
            <person name="Boore J.L."/>
        </authorList>
    </citation>
    <scope>NUCLEOTIDE SEQUENCE [LARGE SCALE GENOMIC DNA]</scope>
</reference>
<proteinExistence type="predicted"/>
<dbReference type="FunFam" id="2.30.180.10:FF:000032">
    <property type="entry name" value="Fasciclin domain-containing protein, putative"/>
    <property type="match status" value="1"/>
</dbReference>
<dbReference type="SUPFAM" id="SSF82153">
    <property type="entry name" value="FAS1 domain"/>
    <property type="match status" value="1"/>
</dbReference>
<dbReference type="InParanoid" id="E9HFC9"/>
<accession>E9HFC9</accession>
<sequence length="164" mass="17126">MYSPVAFLTLLLATTCLGAPAPDGTSVMDLLLRARQDRISTLVQAIQASGLADTLQKDGPFTLFAPVNDAFKSLPEGAVAKISANPADLKKLLLRHVFKGNFAASDLKTGDLTNIDGGVCKVVVSGPDSITIDGAKLFLPMNTTSSTATNGVIHFIDKVLLPSA</sequence>
<evidence type="ECO:0000313" key="3">
    <source>
        <dbReference type="EMBL" id="EFX69554.1"/>
    </source>
</evidence>
<dbReference type="InterPro" id="IPR000782">
    <property type="entry name" value="FAS1_domain"/>
</dbReference>
<dbReference type="PANTHER" id="PTHR10900:SF120">
    <property type="entry name" value="MUCIN-5AC-RELATED"/>
    <property type="match status" value="1"/>
</dbReference>
<dbReference type="STRING" id="6669.E9HFC9"/>
<dbReference type="HOGENOM" id="CLU_031281_4_2_1"/>
<feature type="signal peptide" evidence="1">
    <location>
        <begin position="1"/>
        <end position="18"/>
    </location>
</feature>
<gene>
    <name evidence="3" type="ORF">DAPPUDRAFT_300903</name>
</gene>
<evidence type="ECO:0000313" key="4">
    <source>
        <dbReference type="Proteomes" id="UP000000305"/>
    </source>
</evidence>
<dbReference type="PROSITE" id="PS50213">
    <property type="entry name" value="FAS1"/>
    <property type="match status" value="1"/>
</dbReference>
<dbReference type="Proteomes" id="UP000000305">
    <property type="component" value="Unassembled WGS sequence"/>
</dbReference>
<evidence type="ECO:0000259" key="2">
    <source>
        <dbReference type="PROSITE" id="PS50213"/>
    </source>
</evidence>
<organism evidence="3 4">
    <name type="scientific">Daphnia pulex</name>
    <name type="common">Water flea</name>
    <dbReference type="NCBI Taxonomy" id="6669"/>
    <lineage>
        <taxon>Eukaryota</taxon>
        <taxon>Metazoa</taxon>
        <taxon>Ecdysozoa</taxon>
        <taxon>Arthropoda</taxon>
        <taxon>Crustacea</taxon>
        <taxon>Branchiopoda</taxon>
        <taxon>Diplostraca</taxon>
        <taxon>Cladocera</taxon>
        <taxon>Anomopoda</taxon>
        <taxon>Daphniidae</taxon>
        <taxon>Daphnia</taxon>
    </lineage>
</organism>
<dbReference type="OMA" id="NGPHNIQ"/>
<dbReference type="PANTHER" id="PTHR10900">
    <property type="entry name" value="PERIOSTIN-RELATED"/>
    <property type="match status" value="1"/>
</dbReference>
<dbReference type="AlphaFoldDB" id="E9HFC9"/>
<dbReference type="EMBL" id="GL732635">
    <property type="protein sequence ID" value="EFX69554.1"/>
    <property type="molecule type" value="Genomic_DNA"/>
</dbReference>
<keyword evidence="1" id="KW-0732">Signal</keyword>